<evidence type="ECO:0000256" key="6">
    <source>
        <dbReference type="ARBA" id="ARBA00022737"/>
    </source>
</evidence>
<organism evidence="19 20">
    <name type="scientific">Taeniopygia guttata</name>
    <name type="common">Zebra finch</name>
    <name type="synonym">Poephila guttata</name>
    <dbReference type="NCBI Taxonomy" id="59729"/>
    <lineage>
        <taxon>Eukaryota</taxon>
        <taxon>Metazoa</taxon>
        <taxon>Chordata</taxon>
        <taxon>Craniata</taxon>
        <taxon>Vertebrata</taxon>
        <taxon>Euteleostomi</taxon>
        <taxon>Archelosauria</taxon>
        <taxon>Archosauria</taxon>
        <taxon>Dinosauria</taxon>
        <taxon>Saurischia</taxon>
        <taxon>Theropoda</taxon>
        <taxon>Coelurosauria</taxon>
        <taxon>Aves</taxon>
        <taxon>Neognathae</taxon>
        <taxon>Neoaves</taxon>
        <taxon>Telluraves</taxon>
        <taxon>Australaves</taxon>
        <taxon>Passeriformes</taxon>
        <taxon>Passeroidea</taxon>
        <taxon>Estrildidae</taxon>
        <taxon>Estrildinae</taxon>
        <taxon>Taeniopygia</taxon>
    </lineage>
</organism>
<dbReference type="GO" id="GO:0015035">
    <property type="term" value="F:protein-disulfide reductase activity"/>
    <property type="evidence" value="ECO:0007669"/>
    <property type="project" value="Ensembl"/>
</dbReference>
<reference evidence="19 20" key="1">
    <citation type="journal article" date="2010" name="Nature">
        <title>The genome of a songbird.</title>
        <authorList>
            <person name="Warren W.C."/>
            <person name="Clayton D.F."/>
            <person name="Ellegren H."/>
            <person name="Arnold A.P."/>
            <person name="Hillier L.W."/>
            <person name="Kunstner A."/>
            <person name="Searle S."/>
            <person name="White S."/>
            <person name="Vilella A.J."/>
            <person name="Fairley S."/>
            <person name="Heger A."/>
            <person name="Kong L."/>
            <person name="Ponting C.P."/>
            <person name="Jarvis E.D."/>
            <person name="Mello C.V."/>
            <person name="Minx P."/>
            <person name="Lovell P."/>
            <person name="Velho T.A."/>
            <person name="Ferris M."/>
            <person name="Balakrishnan C.N."/>
            <person name="Sinha S."/>
            <person name="Blatti C."/>
            <person name="London S.E."/>
            <person name="Li Y."/>
            <person name="Lin Y.C."/>
            <person name="George J."/>
            <person name="Sweedler J."/>
            <person name="Southey B."/>
            <person name="Gunaratne P."/>
            <person name="Watson M."/>
            <person name="Nam K."/>
            <person name="Backstrom N."/>
            <person name="Smeds L."/>
            <person name="Nabholz B."/>
            <person name="Itoh Y."/>
            <person name="Whitney O."/>
            <person name="Pfenning A.R."/>
            <person name="Howard J."/>
            <person name="Volker M."/>
            <person name="Skinner B.M."/>
            <person name="Griffin D.K."/>
            <person name="Ye L."/>
            <person name="McLaren W.M."/>
            <person name="Flicek P."/>
            <person name="Quesada V."/>
            <person name="Velasco G."/>
            <person name="Lopez-Otin C."/>
            <person name="Puente X.S."/>
            <person name="Olender T."/>
            <person name="Lancet D."/>
            <person name="Smit A.F."/>
            <person name="Hubley R."/>
            <person name="Konkel M.K."/>
            <person name="Walker J.A."/>
            <person name="Batzer M.A."/>
            <person name="Gu W."/>
            <person name="Pollock D.D."/>
            <person name="Chen L."/>
            <person name="Cheng Z."/>
            <person name="Eichler E.E."/>
            <person name="Stapley J."/>
            <person name="Slate J."/>
            <person name="Ekblom R."/>
            <person name="Birkhead T."/>
            <person name="Burke T."/>
            <person name="Burt D."/>
            <person name="Scharff C."/>
            <person name="Adam I."/>
            <person name="Richard H."/>
            <person name="Sultan M."/>
            <person name="Soldatov A."/>
            <person name="Lehrach H."/>
            <person name="Edwards S.V."/>
            <person name="Yang S.P."/>
            <person name="Li X."/>
            <person name="Graves T."/>
            <person name="Fulton L."/>
            <person name="Nelson J."/>
            <person name="Chinwalla A."/>
            <person name="Hou S."/>
            <person name="Mardis E.R."/>
            <person name="Wilson R.K."/>
        </authorList>
    </citation>
    <scope>NUCLEOTIDE SEQUENCE [LARGE SCALE GENOMIC DNA]</scope>
</reference>
<comment type="similarity">
    <text evidence="3 16">Belongs to the protein disulfide isomerase family.</text>
</comment>
<sequence length="480" mass="52936">MSRGIQTPLLQNGVFADRRVRLCGRGCAGRAGGRRAGAGAAGGAEAAAAARGCARCVSGAAMAPLRSGPAWWRLLSLAALGPVLCGRPARAEPEPEPGPGAAAAEDPHGRHLYSAEMLRHGAAAAPHFVMFFAPWCGHCQRLQPTWNDLGDKYNNMENPQVYVVKVDCTVDVPLCSEFGVRGYPTLKLLKPGQEPLKYQGPRDFQALENWMLEKLNEEPSDPESDVEPPKAPEPKQGMYELSADNFKMHIAEGNHFIKFFAPWCGHCKALAPTWEQLAQVFEHSEAVKIGKVDCTQHYEVCSETQVRGYPTLLWFRNGEKGDQYKGKRDFDSLKEYVDSQLQSSGKEPPADKPVEAPQPPAEPTHVEVQAAVLSLSEKDFDATIARGITFIKFYAPWCGHCKNLAPTWENLAKEQFPGLTDVKIAEVDCTVERNVCNRFSVRGYPTLLLFRGGKKVSEHNGTRDLESLHNFVLRQARDEL</sequence>
<dbReference type="GO" id="GO:0005788">
    <property type="term" value="C:endoplasmic reticulum lumen"/>
    <property type="evidence" value="ECO:0007669"/>
    <property type="project" value="UniProtKB-SubCell"/>
</dbReference>
<dbReference type="PROSITE" id="PS00194">
    <property type="entry name" value="THIOREDOXIN_1"/>
    <property type="match status" value="3"/>
</dbReference>
<evidence type="ECO:0000256" key="17">
    <source>
        <dbReference type="SAM" id="MobiDB-lite"/>
    </source>
</evidence>
<dbReference type="InterPro" id="IPR013766">
    <property type="entry name" value="Thioredoxin_domain"/>
</dbReference>
<keyword evidence="9" id="KW-1015">Disulfide bond</keyword>
<dbReference type="FunFam" id="3.40.30.10:FF:000146">
    <property type="entry name" value="Thioredoxin domain containing 5"/>
    <property type="match status" value="1"/>
</dbReference>
<evidence type="ECO:0000313" key="20">
    <source>
        <dbReference type="Proteomes" id="UP000007754"/>
    </source>
</evidence>
<evidence type="ECO:0000256" key="11">
    <source>
        <dbReference type="ARBA" id="ARBA00023284"/>
    </source>
</evidence>
<proteinExistence type="inferred from homology"/>
<evidence type="ECO:0000256" key="16">
    <source>
        <dbReference type="RuleBase" id="RU004208"/>
    </source>
</evidence>
<dbReference type="FunFam" id="3.40.30.10:FF:000147">
    <property type="entry name" value="Thioredoxin domain-containing protein 5"/>
    <property type="match status" value="1"/>
</dbReference>
<dbReference type="Gene3D" id="3.40.30.10">
    <property type="entry name" value="Glutaredoxin"/>
    <property type="match status" value="3"/>
</dbReference>
<keyword evidence="6" id="KW-0677">Repeat</keyword>
<dbReference type="PROSITE" id="PS51352">
    <property type="entry name" value="THIOREDOXIN_2"/>
    <property type="match status" value="3"/>
</dbReference>
<dbReference type="InParanoid" id="H0YVW2"/>
<evidence type="ECO:0000256" key="8">
    <source>
        <dbReference type="ARBA" id="ARBA00023002"/>
    </source>
</evidence>
<evidence type="ECO:0000256" key="4">
    <source>
        <dbReference type="ARBA" id="ARBA00012723"/>
    </source>
</evidence>
<name>H0YVW2_TAEGU</name>
<evidence type="ECO:0000256" key="14">
    <source>
        <dbReference type="ARBA" id="ARBA00079986"/>
    </source>
</evidence>
<evidence type="ECO:0000256" key="15">
    <source>
        <dbReference type="ARBA" id="ARBA00080189"/>
    </source>
</evidence>
<feature type="domain" description="Thioredoxin" evidence="18">
    <location>
        <begin position="217"/>
        <end position="342"/>
    </location>
</feature>
<evidence type="ECO:0000256" key="3">
    <source>
        <dbReference type="ARBA" id="ARBA00006347"/>
    </source>
</evidence>
<feature type="domain" description="Thioredoxin" evidence="18">
    <location>
        <begin position="347"/>
        <end position="480"/>
    </location>
</feature>
<feature type="domain" description="Thioredoxin" evidence="18">
    <location>
        <begin position="92"/>
        <end position="216"/>
    </location>
</feature>
<dbReference type="GO" id="GO:0003756">
    <property type="term" value="F:protein disulfide isomerase activity"/>
    <property type="evidence" value="ECO:0007669"/>
    <property type="project" value="UniProtKB-EC"/>
</dbReference>
<feature type="region of interest" description="Disordered" evidence="17">
    <location>
        <begin position="216"/>
        <end position="236"/>
    </location>
</feature>
<keyword evidence="11" id="KW-0676">Redox-active center</keyword>
<evidence type="ECO:0000256" key="10">
    <source>
        <dbReference type="ARBA" id="ARBA00023235"/>
    </source>
</evidence>
<comment type="subcellular location">
    <subcellularLocation>
        <location evidence="2">Endoplasmic reticulum lumen</location>
    </subcellularLocation>
</comment>
<dbReference type="PANTHER" id="PTHR45672:SF3">
    <property type="entry name" value="THIOREDOXIN DOMAIN-CONTAINING PROTEIN 5"/>
    <property type="match status" value="1"/>
</dbReference>
<protein>
    <recommendedName>
        <fullName evidence="13">Thioredoxin domain-containing protein 5</fullName>
        <ecNumber evidence="4">5.3.4.1</ecNumber>
    </recommendedName>
    <alternativeName>
        <fullName evidence="15">Endoplasmic reticulum resident protein 46</fullName>
    </alternativeName>
    <alternativeName>
        <fullName evidence="14">Thioredoxin-like protein p46</fullName>
    </alternativeName>
</protein>
<evidence type="ECO:0000256" key="2">
    <source>
        <dbReference type="ARBA" id="ARBA00004319"/>
    </source>
</evidence>
<reference evidence="19" key="3">
    <citation type="submission" date="2025-09" db="UniProtKB">
        <authorList>
            <consortium name="Ensembl"/>
        </authorList>
    </citation>
    <scope>IDENTIFICATION</scope>
</reference>
<keyword evidence="20" id="KW-1185">Reference proteome</keyword>
<evidence type="ECO:0000259" key="18">
    <source>
        <dbReference type="PROSITE" id="PS51352"/>
    </source>
</evidence>
<keyword evidence="8" id="KW-0560">Oxidoreductase</keyword>
<dbReference type="GO" id="GO:0006457">
    <property type="term" value="P:protein folding"/>
    <property type="evidence" value="ECO:0007669"/>
    <property type="project" value="TreeGrafter"/>
</dbReference>
<dbReference type="Ensembl" id="ENSTGUT00000002458.2">
    <property type="protein sequence ID" value="ENSTGUP00000002434.2"/>
    <property type="gene ID" value="ENSTGUG00000002358.2"/>
</dbReference>
<dbReference type="OMA" id="TKHQTLC"/>
<gene>
    <name evidence="19" type="primary">TXNDC5</name>
</gene>
<evidence type="ECO:0000256" key="5">
    <source>
        <dbReference type="ARBA" id="ARBA00022729"/>
    </source>
</evidence>
<accession>H0YVW2</accession>
<dbReference type="Pfam" id="PF00085">
    <property type="entry name" value="Thioredoxin"/>
    <property type="match status" value="3"/>
</dbReference>
<dbReference type="SUPFAM" id="SSF52833">
    <property type="entry name" value="Thioredoxin-like"/>
    <property type="match status" value="3"/>
</dbReference>
<evidence type="ECO:0000256" key="9">
    <source>
        <dbReference type="ARBA" id="ARBA00023157"/>
    </source>
</evidence>
<dbReference type="InterPro" id="IPR005788">
    <property type="entry name" value="PDI_thioredoxin-like_dom"/>
</dbReference>
<keyword evidence="7" id="KW-0256">Endoplasmic reticulum</keyword>
<dbReference type="HOGENOM" id="CLU_066321_0_0_1"/>
<dbReference type="GeneTree" id="ENSGT00940000156920"/>
<keyword evidence="5" id="KW-0732">Signal</keyword>
<reference evidence="19" key="2">
    <citation type="submission" date="2025-08" db="UniProtKB">
        <authorList>
            <consortium name="Ensembl"/>
        </authorList>
    </citation>
    <scope>IDENTIFICATION</scope>
</reference>
<evidence type="ECO:0000256" key="7">
    <source>
        <dbReference type="ARBA" id="ARBA00022824"/>
    </source>
</evidence>
<evidence type="ECO:0000256" key="1">
    <source>
        <dbReference type="ARBA" id="ARBA00001182"/>
    </source>
</evidence>
<comment type="catalytic activity">
    <reaction evidence="1">
        <text>Catalyzes the rearrangement of -S-S- bonds in proteins.</text>
        <dbReference type="EC" id="5.3.4.1"/>
    </reaction>
</comment>
<dbReference type="EC" id="5.3.4.1" evidence="4"/>
<dbReference type="PRINTS" id="PR00421">
    <property type="entry name" value="THIOREDOXIN"/>
</dbReference>
<dbReference type="InterPro" id="IPR051063">
    <property type="entry name" value="PDI"/>
</dbReference>
<dbReference type="STRING" id="59729.ENSTGUP00000002434"/>
<dbReference type="InterPro" id="IPR017937">
    <property type="entry name" value="Thioredoxin_CS"/>
</dbReference>
<feature type="region of interest" description="Disordered" evidence="17">
    <location>
        <begin position="341"/>
        <end position="363"/>
    </location>
</feature>
<dbReference type="AlphaFoldDB" id="H0YVW2"/>
<dbReference type="PANTHER" id="PTHR45672">
    <property type="entry name" value="PROTEIN DISULFIDE-ISOMERASE C17H9.14C-RELATED"/>
    <property type="match status" value="1"/>
</dbReference>
<evidence type="ECO:0000256" key="12">
    <source>
        <dbReference type="ARBA" id="ARBA00056060"/>
    </source>
</evidence>
<dbReference type="NCBIfam" id="TIGR01126">
    <property type="entry name" value="pdi_dom"/>
    <property type="match status" value="1"/>
</dbReference>
<dbReference type="CDD" id="cd03005">
    <property type="entry name" value="PDI_a_ERp46"/>
    <property type="match status" value="3"/>
</dbReference>
<dbReference type="Proteomes" id="UP000007754">
    <property type="component" value="Chromosome 2"/>
</dbReference>
<dbReference type="FunFam" id="3.40.30.10:FF:000164">
    <property type="entry name" value="Thioredoxin domain containing 5"/>
    <property type="match status" value="1"/>
</dbReference>
<dbReference type="InterPro" id="IPR036249">
    <property type="entry name" value="Thioredoxin-like_sf"/>
</dbReference>
<comment type="function">
    <text evidence="12">Protein disulfide isomerase of the endoplasmic reticulum lumen involved in the formation of disulfide bonds in proteins. Can reduce insulin disulfide bonds.</text>
</comment>
<evidence type="ECO:0000256" key="13">
    <source>
        <dbReference type="ARBA" id="ARBA00068137"/>
    </source>
</evidence>
<evidence type="ECO:0000313" key="19">
    <source>
        <dbReference type="Ensembl" id="ENSTGUP00000002434.2"/>
    </source>
</evidence>
<keyword evidence="10" id="KW-0413">Isomerase</keyword>